<organism evidence="1">
    <name type="scientific">Siphoviridae sp. cti6K1</name>
    <dbReference type="NCBI Taxonomy" id="2825620"/>
    <lineage>
        <taxon>Viruses</taxon>
        <taxon>Duplodnaviria</taxon>
        <taxon>Heunggongvirae</taxon>
        <taxon>Uroviricota</taxon>
        <taxon>Caudoviricetes</taxon>
    </lineage>
</organism>
<reference evidence="1" key="1">
    <citation type="journal article" date="2021" name="Proc. Natl. Acad. Sci. U.S.A.">
        <title>A Catalog of Tens of Thousands of Viruses from Human Metagenomes Reveals Hidden Associations with Chronic Diseases.</title>
        <authorList>
            <person name="Tisza M.J."/>
            <person name="Buck C.B."/>
        </authorList>
    </citation>
    <scope>NUCLEOTIDE SEQUENCE</scope>
    <source>
        <strain evidence="1">Cti6K1</strain>
    </source>
</reference>
<accession>A0A8S5UAE3</accession>
<proteinExistence type="predicted"/>
<evidence type="ECO:0000313" key="1">
    <source>
        <dbReference type="EMBL" id="DAF91449.1"/>
    </source>
</evidence>
<name>A0A8S5UAE3_9CAUD</name>
<protein>
    <submittedName>
        <fullName evidence="1">Uncharacterized protein</fullName>
    </submittedName>
</protein>
<dbReference type="EMBL" id="BK016054">
    <property type="protein sequence ID" value="DAF91449.1"/>
    <property type="molecule type" value="Genomic_DNA"/>
</dbReference>
<sequence>MSHAEHCKFPEDKKHYILGYMDGVIDCSNSDQKESKKGV</sequence>